<evidence type="ECO:0000259" key="8">
    <source>
        <dbReference type="Pfam" id="PF02656"/>
    </source>
</evidence>
<keyword evidence="5 7" id="KW-0472">Membrane</keyword>
<evidence type="ECO:0000256" key="1">
    <source>
        <dbReference type="ARBA" id="ARBA00004651"/>
    </source>
</evidence>
<feature type="transmembrane region" description="Helical" evidence="7">
    <location>
        <begin position="131"/>
        <end position="151"/>
    </location>
</feature>
<dbReference type="PANTHER" id="PTHR34187:SF2">
    <property type="entry name" value="DUF202 DOMAIN-CONTAINING PROTEIN"/>
    <property type="match status" value="1"/>
</dbReference>
<dbReference type="Pfam" id="PF02656">
    <property type="entry name" value="DUF202"/>
    <property type="match status" value="1"/>
</dbReference>
<feature type="domain" description="DUF202" evidence="8">
    <location>
        <begin position="73"/>
        <end position="155"/>
    </location>
</feature>
<proteinExistence type="predicted"/>
<keyword evidence="2" id="KW-1003">Cell membrane</keyword>
<comment type="caution">
    <text evidence="9">The sequence shown here is derived from an EMBL/GenBank/DDBJ whole genome shotgun (WGS) entry which is preliminary data.</text>
</comment>
<dbReference type="GeneID" id="63834507"/>
<dbReference type="AlphaFoldDB" id="A0A9P4Y1H9"/>
<reference evidence="9" key="1">
    <citation type="journal article" date="2020" name="Phytopathology">
        <title>Genome sequence of the chestnut blight fungus Cryphonectria parasitica EP155: A fundamental resource for an archetypical invasive plant pathogen.</title>
        <authorList>
            <person name="Crouch J.A."/>
            <person name="Dawe A."/>
            <person name="Aerts A."/>
            <person name="Barry K."/>
            <person name="Churchill A.C.L."/>
            <person name="Grimwood J."/>
            <person name="Hillman B."/>
            <person name="Milgroom M.G."/>
            <person name="Pangilinan J."/>
            <person name="Smith M."/>
            <person name="Salamov A."/>
            <person name="Schmutz J."/>
            <person name="Yadav J."/>
            <person name="Grigoriev I.V."/>
            <person name="Nuss D."/>
        </authorList>
    </citation>
    <scope>NUCLEOTIDE SEQUENCE</scope>
    <source>
        <strain evidence="9">EP155</strain>
    </source>
</reference>
<organism evidence="9 10">
    <name type="scientific">Cryphonectria parasitica (strain ATCC 38755 / EP155)</name>
    <dbReference type="NCBI Taxonomy" id="660469"/>
    <lineage>
        <taxon>Eukaryota</taxon>
        <taxon>Fungi</taxon>
        <taxon>Dikarya</taxon>
        <taxon>Ascomycota</taxon>
        <taxon>Pezizomycotina</taxon>
        <taxon>Sordariomycetes</taxon>
        <taxon>Sordariomycetidae</taxon>
        <taxon>Diaporthales</taxon>
        <taxon>Cryphonectriaceae</taxon>
        <taxon>Cryphonectria-Endothia species complex</taxon>
        <taxon>Cryphonectria</taxon>
    </lineage>
</organism>
<evidence type="ECO:0000256" key="6">
    <source>
        <dbReference type="SAM" id="MobiDB-lite"/>
    </source>
</evidence>
<feature type="compositionally biased region" description="Polar residues" evidence="6">
    <location>
        <begin position="14"/>
        <end position="27"/>
    </location>
</feature>
<keyword evidence="3 7" id="KW-0812">Transmembrane</keyword>
<feature type="transmembrane region" description="Helical" evidence="7">
    <location>
        <begin position="163"/>
        <end position="182"/>
    </location>
</feature>
<gene>
    <name evidence="9" type="ORF">M406DRAFT_260586</name>
</gene>
<dbReference type="PANTHER" id="PTHR34187">
    <property type="entry name" value="FGR18P"/>
    <property type="match status" value="1"/>
</dbReference>
<accession>A0A9P4Y1H9</accession>
<feature type="region of interest" description="Disordered" evidence="6">
    <location>
        <begin position="1"/>
        <end position="47"/>
    </location>
</feature>
<dbReference type="EMBL" id="MU032348">
    <property type="protein sequence ID" value="KAF3764798.1"/>
    <property type="molecule type" value="Genomic_DNA"/>
</dbReference>
<evidence type="ECO:0000256" key="5">
    <source>
        <dbReference type="ARBA" id="ARBA00023136"/>
    </source>
</evidence>
<dbReference type="Proteomes" id="UP000803844">
    <property type="component" value="Unassembled WGS sequence"/>
</dbReference>
<evidence type="ECO:0000256" key="4">
    <source>
        <dbReference type="ARBA" id="ARBA00022989"/>
    </source>
</evidence>
<dbReference type="InterPro" id="IPR003807">
    <property type="entry name" value="DUF202"/>
</dbReference>
<dbReference type="InterPro" id="IPR052053">
    <property type="entry name" value="IM_YidH-like"/>
</dbReference>
<dbReference type="RefSeq" id="XP_040775759.1">
    <property type="nucleotide sequence ID" value="XM_040917378.1"/>
</dbReference>
<evidence type="ECO:0000256" key="7">
    <source>
        <dbReference type="SAM" id="Phobius"/>
    </source>
</evidence>
<protein>
    <recommendedName>
        <fullName evidence="8">DUF202 domain-containing protein</fullName>
    </recommendedName>
</protein>
<sequence length="184" mass="20158">MDGGVSTRARKTGASLSRSSISNGRTRGTTDEVPEEGTGDQHEERNKEAEAWWKTQLAKFGSIELENKGSVARDHLALERTFLAWLRTSLSFASIGVAITQLFRLNTSLEVEQGTSDSANAHTLRHLGKPLGGIFLGISILMLFLGYHRYFQAQQWIIKGKFPASRGTVILVSLVALGLMIVSL</sequence>
<feature type="transmembrane region" description="Helical" evidence="7">
    <location>
        <begin position="82"/>
        <end position="103"/>
    </location>
</feature>
<dbReference type="OrthoDB" id="199599at2759"/>
<comment type="subcellular location">
    <subcellularLocation>
        <location evidence="1">Cell membrane</location>
        <topology evidence="1">Multi-pass membrane protein</topology>
    </subcellularLocation>
</comment>
<keyword evidence="10" id="KW-1185">Reference proteome</keyword>
<dbReference type="GO" id="GO:0005886">
    <property type="term" value="C:plasma membrane"/>
    <property type="evidence" value="ECO:0007669"/>
    <property type="project" value="UniProtKB-SubCell"/>
</dbReference>
<keyword evidence="4 7" id="KW-1133">Transmembrane helix</keyword>
<evidence type="ECO:0000256" key="2">
    <source>
        <dbReference type="ARBA" id="ARBA00022475"/>
    </source>
</evidence>
<evidence type="ECO:0000313" key="9">
    <source>
        <dbReference type="EMBL" id="KAF3764798.1"/>
    </source>
</evidence>
<name>A0A9P4Y1H9_CRYP1</name>
<evidence type="ECO:0000256" key="3">
    <source>
        <dbReference type="ARBA" id="ARBA00022692"/>
    </source>
</evidence>
<evidence type="ECO:0000313" key="10">
    <source>
        <dbReference type="Proteomes" id="UP000803844"/>
    </source>
</evidence>